<sequence>MEGYFSLAVVIVGFIAAAIITRKDTSANKGLSKKGILRLSVVLAIVFIAVVTEVFLRPESWM</sequence>
<dbReference type="Proteomes" id="UP000271374">
    <property type="component" value="Unassembled WGS sequence"/>
</dbReference>
<dbReference type="EMBL" id="RXNT01000015">
    <property type="protein sequence ID" value="RTR28438.1"/>
    <property type="molecule type" value="Genomic_DNA"/>
</dbReference>
<feature type="transmembrane region" description="Helical" evidence="1">
    <location>
        <begin position="6"/>
        <end position="23"/>
    </location>
</feature>
<accession>A0A431VYY8</accession>
<evidence type="ECO:0000313" key="2">
    <source>
        <dbReference type="EMBL" id="RTR28438.1"/>
    </source>
</evidence>
<keyword evidence="3" id="KW-1185">Reference proteome</keyword>
<keyword evidence="1" id="KW-0472">Membrane</keyword>
<keyword evidence="1" id="KW-1133">Transmembrane helix</keyword>
<feature type="transmembrane region" description="Helical" evidence="1">
    <location>
        <begin position="35"/>
        <end position="56"/>
    </location>
</feature>
<reference evidence="2 3" key="1">
    <citation type="submission" date="2018-12" db="EMBL/GenBank/DDBJ databases">
        <title>Bacillus yapensis draft genome sequence.</title>
        <authorList>
            <person name="Yu L."/>
            <person name="Xu X."/>
            <person name="Tang X."/>
        </authorList>
    </citation>
    <scope>NUCLEOTIDE SEQUENCE [LARGE SCALE GENOMIC DNA]</scope>
    <source>
        <strain evidence="2 3">XXST-01</strain>
    </source>
</reference>
<dbReference type="RefSeq" id="WP_126409997.1">
    <property type="nucleotide sequence ID" value="NZ_RXNT01000015.1"/>
</dbReference>
<comment type="caution">
    <text evidence="2">The sequence shown here is derived from an EMBL/GenBank/DDBJ whole genome shotgun (WGS) entry which is preliminary data.</text>
</comment>
<dbReference type="OrthoDB" id="2937929at2"/>
<keyword evidence="1" id="KW-0812">Transmembrane</keyword>
<evidence type="ECO:0000256" key="1">
    <source>
        <dbReference type="SAM" id="Phobius"/>
    </source>
</evidence>
<gene>
    <name evidence="2" type="ORF">EKG37_16960</name>
</gene>
<organism evidence="2 3">
    <name type="scientific">Bacillus yapensis</name>
    <dbReference type="NCBI Taxonomy" id="2492960"/>
    <lineage>
        <taxon>Bacteria</taxon>
        <taxon>Bacillati</taxon>
        <taxon>Bacillota</taxon>
        <taxon>Bacilli</taxon>
        <taxon>Bacillales</taxon>
        <taxon>Bacillaceae</taxon>
        <taxon>Bacillus</taxon>
    </lineage>
</organism>
<protein>
    <submittedName>
        <fullName evidence="2">Uncharacterized protein</fullName>
    </submittedName>
</protein>
<dbReference type="AlphaFoldDB" id="A0A431VYY8"/>
<name>A0A431VYY8_9BACI</name>
<proteinExistence type="predicted"/>
<evidence type="ECO:0000313" key="3">
    <source>
        <dbReference type="Proteomes" id="UP000271374"/>
    </source>
</evidence>